<proteinExistence type="predicted"/>
<keyword evidence="1" id="KW-0732">Signal</keyword>
<name>A0A9D7FF43_9RHOO</name>
<feature type="chain" id="PRO_5039732649" evidence="1">
    <location>
        <begin position="27"/>
        <end position="52"/>
    </location>
</feature>
<feature type="signal peptide" evidence="1">
    <location>
        <begin position="1"/>
        <end position="26"/>
    </location>
</feature>
<accession>A0A9D7FF43</accession>
<evidence type="ECO:0000313" key="3">
    <source>
        <dbReference type="Proteomes" id="UP000886602"/>
    </source>
</evidence>
<dbReference type="Proteomes" id="UP000886602">
    <property type="component" value="Unassembled WGS sequence"/>
</dbReference>
<sequence>MAGVAAVQVATSVVLAAVASCVQVLAGPAKGELPDSATAVQLVWLVSVTGAA</sequence>
<protein>
    <submittedName>
        <fullName evidence="2">Uncharacterized protein</fullName>
    </submittedName>
</protein>
<comment type="caution">
    <text evidence="2">The sequence shown here is derived from an EMBL/GenBank/DDBJ whole genome shotgun (WGS) entry which is preliminary data.</text>
</comment>
<gene>
    <name evidence="2" type="ORF">IPJ48_11435</name>
</gene>
<evidence type="ECO:0000313" key="2">
    <source>
        <dbReference type="EMBL" id="MBK7423651.1"/>
    </source>
</evidence>
<dbReference type="AlphaFoldDB" id="A0A9D7FF43"/>
<organism evidence="2 3">
    <name type="scientific">Candidatus Propionivibrio dominans</name>
    <dbReference type="NCBI Taxonomy" id="2954373"/>
    <lineage>
        <taxon>Bacteria</taxon>
        <taxon>Pseudomonadati</taxon>
        <taxon>Pseudomonadota</taxon>
        <taxon>Betaproteobacteria</taxon>
        <taxon>Rhodocyclales</taxon>
        <taxon>Rhodocyclaceae</taxon>
        <taxon>Propionivibrio</taxon>
    </lineage>
</organism>
<evidence type="ECO:0000256" key="1">
    <source>
        <dbReference type="SAM" id="SignalP"/>
    </source>
</evidence>
<reference evidence="2" key="1">
    <citation type="submission" date="2020-10" db="EMBL/GenBank/DDBJ databases">
        <title>Connecting structure to function with the recovery of over 1000 high-quality activated sludge metagenome-assembled genomes encoding full-length rRNA genes using long-read sequencing.</title>
        <authorList>
            <person name="Singleton C.M."/>
            <person name="Petriglieri F."/>
            <person name="Kristensen J.M."/>
            <person name="Kirkegaard R.H."/>
            <person name="Michaelsen T.Y."/>
            <person name="Andersen M.H."/>
            <person name="Karst S.M."/>
            <person name="Dueholm M.S."/>
            <person name="Nielsen P.H."/>
            <person name="Albertsen M."/>
        </authorList>
    </citation>
    <scope>NUCLEOTIDE SEQUENCE</scope>
    <source>
        <strain evidence="2">EsbW_18-Q3-R4-48_MAXAC.044</strain>
    </source>
</reference>
<dbReference type="EMBL" id="JADJNC010000016">
    <property type="protein sequence ID" value="MBK7423651.1"/>
    <property type="molecule type" value="Genomic_DNA"/>
</dbReference>